<keyword evidence="6 12" id="KW-0812">Transmembrane</keyword>
<keyword evidence="4" id="KW-0050">Antiport</keyword>
<evidence type="ECO:0000313" key="15">
    <source>
        <dbReference type="Proteomes" id="UP000011135"/>
    </source>
</evidence>
<reference evidence="14 15" key="1">
    <citation type="submission" date="2012-12" db="EMBL/GenBank/DDBJ databases">
        <title>Genome assembly of Fulvivirga imtechensis AK7.</title>
        <authorList>
            <person name="Nupur N."/>
            <person name="Khatri I."/>
            <person name="Kumar R."/>
            <person name="Subramanian S."/>
            <person name="Pinnaka A."/>
        </authorList>
    </citation>
    <scope>NUCLEOTIDE SEQUENCE [LARGE SCALE GENOMIC DNA]</scope>
    <source>
        <strain evidence="14 15">AK7</strain>
    </source>
</reference>
<feature type="transmembrane region" description="Helical" evidence="12">
    <location>
        <begin position="127"/>
        <end position="150"/>
    </location>
</feature>
<feature type="transmembrane region" description="Helical" evidence="12">
    <location>
        <begin position="389"/>
        <end position="409"/>
    </location>
</feature>
<feature type="transmembrane region" description="Helical" evidence="12">
    <location>
        <begin position="258"/>
        <end position="275"/>
    </location>
</feature>
<keyword evidence="9" id="KW-0406">Ion transport</keyword>
<evidence type="ECO:0000256" key="8">
    <source>
        <dbReference type="ARBA" id="ARBA00023053"/>
    </source>
</evidence>
<feature type="transmembrane region" description="Helical" evidence="12">
    <location>
        <begin position="358"/>
        <end position="377"/>
    </location>
</feature>
<keyword evidence="11" id="KW-0739">Sodium transport</keyword>
<feature type="domain" description="Cation/H+ exchanger transmembrane" evidence="13">
    <location>
        <begin position="13"/>
        <end position="414"/>
    </location>
</feature>
<dbReference type="Proteomes" id="UP000011135">
    <property type="component" value="Unassembled WGS sequence"/>
</dbReference>
<comment type="similarity">
    <text evidence="2">Belongs to the monovalent cation:proton antiporter 1 (CPA1) transporter (TC 2.A.36) family.</text>
</comment>
<dbReference type="Gene3D" id="6.10.140.1330">
    <property type="match status" value="1"/>
</dbReference>
<feature type="transmembrane region" description="Helical" evidence="12">
    <location>
        <begin position="31"/>
        <end position="50"/>
    </location>
</feature>
<feature type="transmembrane region" description="Helical" evidence="12">
    <location>
        <begin position="171"/>
        <end position="188"/>
    </location>
</feature>
<gene>
    <name evidence="14" type="ORF">C900_04772</name>
</gene>
<dbReference type="GO" id="GO:0098719">
    <property type="term" value="P:sodium ion import across plasma membrane"/>
    <property type="evidence" value="ECO:0007669"/>
    <property type="project" value="TreeGrafter"/>
</dbReference>
<keyword evidence="7 12" id="KW-1133">Transmembrane helix</keyword>
<feature type="transmembrane region" description="Helical" evidence="12">
    <location>
        <begin position="319"/>
        <end position="337"/>
    </location>
</feature>
<dbReference type="RefSeq" id="WP_009578147.1">
    <property type="nucleotide sequence ID" value="NZ_AMZN01000007.1"/>
</dbReference>
<feature type="transmembrane region" description="Helical" evidence="12">
    <location>
        <begin position="208"/>
        <end position="229"/>
    </location>
</feature>
<dbReference type="InterPro" id="IPR018422">
    <property type="entry name" value="Cation/H_exchanger_CPA1"/>
</dbReference>
<comment type="caution">
    <text evidence="14">The sequence shown here is derived from an EMBL/GenBank/DDBJ whole genome shotgun (WGS) entry which is preliminary data.</text>
</comment>
<dbReference type="InterPro" id="IPR006153">
    <property type="entry name" value="Cation/H_exchanger_TM"/>
</dbReference>
<dbReference type="eggNOG" id="COG0025">
    <property type="taxonomic scope" value="Bacteria"/>
</dbReference>
<dbReference type="STRING" id="1237149.C900_04772"/>
<dbReference type="GO" id="GO:0051453">
    <property type="term" value="P:regulation of intracellular pH"/>
    <property type="evidence" value="ECO:0007669"/>
    <property type="project" value="TreeGrafter"/>
</dbReference>
<dbReference type="PANTHER" id="PTHR10110:SF195">
    <property type="entry name" value="NA(+)_H(+) ANTIPORTER NHAS2"/>
    <property type="match status" value="1"/>
</dbReference>
<evidence type="ECO:0000256" key="11">
    <source>
        <dbReference type="ARBA" id="ARBA00023201"/>
    </source>
</evidence>
<keyword evidence="3" id="KW-0813">Transport</keyword>
<name>L8JW68_9BACT</name>
<keyword evidence="15" id="KW-1185">Reference proteome</keyword>
<evidence type="ECO:0000256" key="2">
    <source>
        <dbReference type="ARBA" id="ARBA00007367"/>
    </source>
</evidence>
<evidence type="ECO:0000256" key="6">
    <source>
        <dbReference type="ARBA" id="ARBA00022692"/>
    </source>
</evidence>
<evidence type="ECO:0000313" key="14">
    <source>
        <dbReference type="EMBL" id="ELR73261.1"/>
    </source>
</evidence>
<organism evidence="14 15">
    <name type="scientific">Fulvivirga imtechensis AK7</name>
    <dbReference type="NCBI Taxonomy" id="1237149"/>
    <lineage>
        <taxon>Bacteria</taxon>
        <taxon>Pseudomonadati</taxon>
        <taxon>Bacteroidota</taxon>
        <taxon>Cytophagia</taxon>
        <taxon>Cytophagales</taxon>
        <taxon>Fulvivirgaceae</taxon>
        <taxon>Fulvivirga</taxon>
    </lineage>
</organism>
<evidence type="ECO:0000256" key="3">
    <source>
        <dbReference type="ARBA" id="ARBA00022448"/>
    </source>
</evidence>
<feature type="transmembrane region" description="Helical" evidence="12">
    <location>
        <begin position="6"/>
        <end position="24"/>
    </location>
</feature>
<evidence type="ECO:0000256" key="7">
    <source>
        <dbReference type="ARBA" id="ARBA00022989"/>
    </source>
</evidence>
<sequence>MEVLDFITLLVIMAAFFTLINVKWLRLPSTIGLMLLALGLSMFIIVGEWVFRTLNELATNLMTEYDFSKVLFQVMLSFLLFAGALELDLRKLGEEKWPILVLATVGVLISTFVAGIAIYFLLPFVGISLDFIYCLLFGALISPTDPIAVLAMIKKTTVSKNLESQIAGESLFNDGIGVVVFLTILAIATKGVENLQVLEVIELFTVEVLGGLALGALLGYLGLNLLRIIDNEHTEIEVLVTLSMVLGGASIAEMLHVSGPLAMVVMGLFVGRKGRTKKLEDAAGEYVYKFWHLMDEAMNAILFILIGLQVIVIKYETDYFYAAGIAIVIVLLARFIGVSVPISVMRIKRKFPPYTIRILTWSGLRGGISVALALSLYETANFETRIVDIIITMTYCVVLFSIVVQGLTIKKLFEKFNVVNNEERKTPEIAAKPVLKKAK</sequence>
<proteinExistence type="inferred from homology"/>
<evidence type="ECO:0000256" key="9">
    <source>
        <dbReference type="ARBA" id="ARBA00023065"/>
    </source>
</evidence>
<evidence type="ECO:0000256" key="5">
    <source>
        <dbReference type="ARBA" id="ARBA00022475"/>
    </source>
</evidence>
<keyword evidence="10 12" id="KW-0472">Membrane</keyword>
<dbReference type="EMBL" id="AMZN01000007">
    <property type="protein sequence ID" value="ELR73261.1"/>
    <property type="molecule type" value="Genomic_DNA"/>
</dbReference>
<evidence type="ECO:0000256" key="1">
    <source>
        <dbReference type="ARBA" id="ARBA00004651"/>
    </source>
</evidence>
<accession>L8JW68</accession>
<dbReference type="GO" id="GO:0005886">
    <property type="term" value="C:plasma membrane"/>
    <property type="evidence" value="ECO:0007669"/>
    <property type="project" value="UniProtKB-SubCell"/>
</dbReference>
<feature type="transmembrane region" description="Helical" evidence="12">
    <location>
        <begin position="99"/>
        <end position="121"/>
    </location>
</feature>
<feature type="transmembrane region" description="Helical" evidence="12">
    <location>
        <begin position="70"/>
        <end position="87"/>
    </location>
</feature>
<evidence type="ECO:0000256" key="12">
    <source>
        <dbReference type="SAM" id="Phobius"/>
    </source>
</evidence>
<dbReference type="PANTHER" id="PTHR10110">
    <property type="entry name" value="SODIUM/HYDROGEN EXCHANGER"/>
    <property type="match status" value="1"/>
</dbReference>
<keyword evidence="8" id="KW-0915">Sodium</keyword>
<dbReference type="Pfam" id="PF00999">
    <property type="entry name" value="Na_H_Exchanger"/>
    <property type="match status" value="1"/>
</dbReference>
<keyword evidence="5" id="KW-1003">Cell membrane</keyword>
<comment type="subcellular location">
    <subcellularLocation>
        <location evidence="1">Cell membrane</location>
        <topology evidence="1">Multi-pass membrane protein</topology>
    </subcellularLocation>
</comment>
<dbReference type="GO" id="GO:0015386">
    <property type="term" value="F:potassium:proton antiporter activity"/>
    <property type="evidence" value="ECO:0007669"/>
    <property type="project" value="TreeGrafter"/>
</dbReference>
<protein>
    <submittedName>
        <fullName evidence="14">Na+/H+ antiporter NhaP</fullName>
    </submittedName>
</protein>
<evidence type="ECO:0000256" key="10">
    <source>
        <dbReference type="ARBA" id="ARBA00023136"/>
    </source>
</evidence>
<dbReference type="OrthoDB" id="9774146at2"/>
<evidence type="ECO:0000256" key="4">
    <source>
        <dbReference type="ARBA" id="ARBA00022449"/>
    </source>
</evidence>
<dbReference type="GO" id="GO:0015385">
    <property type="term" value="F:sodium:proton antiporter activity"/>
    <property type="evidence" value="ECO:0007669"/>
    <property type="project" value="InterPro"/>
</dbReference>
<dbReference type="AlphaFoldDB" id="L8JW68"/>
<evidence type="ECO:0000259" key="13">
    <source>
        <dbReference type="Pfam" id="PF00999"/>
    </source>
</evidence>
<feature type="transmembrane region" description="Helical" evidence="12">
    <location>
        <begin position="296"/>
        <end position="313"/>
    </location>
</feature>